<dbReference type="EC" id="3.1.4.-" evidence="1"/>
<dbReference type="SUPFAM" id="SSF64182">
    <property type="entry name" value="DHH phosphoesterases"/>
    <property type="match status" value="1"/>
</dbReference>
<dbReference type="InterPro" id="IPR003156">
    <property type="entry name" value="DHHA1_dom"/>
</dbReference>
<dbReference type="Gene3D" id="3.30.70.270">
    <property type="match status" value="1"/>
</dbReference>
<feature type="binding site" evidence="2">
    <location>
        <position position="445"/>
    </location>
    <ligand>
        <name>Mn(2+)</name>
        <dbReference type="ChEBI" id="CHEBI:29035"/>
        <label>2</label>
    </ligand>
</feature>
<feature type="binding site" evidence="2">
    <location>
        <position position="421"/>
    </location>
    <ligand>
        <name>Mn(2+)</name>
        <dbReference type="ChEBI" id="CHEBI:29035"/>
        <label>1</label>
    </ligand>
</feature>
<dbReference type="RefSeq" id="WP_204446023.1">
    <property type="nucleotide sequence ID" value="NZ_JACJKY010000008.1"/>
</dbReference>
<dbReference type="EMBL" id="JACJKY010000008">
    <property type="protein sequence ID" value="MBM6920772.1"/>
    <property type="molecule type" value="Genomic_DNA"/>
</dbReference>
<dbReference type="InterPro" id="IPR001667">
    <property type="entry name" value="DDH_dom"/>
</dbReference>
<feature type="domain" description="GGDEF" evidence="4">
    <location>
        <begin position="178"/>
        <end position="306"/>
    </location>
</feature>
<dbReference type="GO" id="GO:0005886">
    <property type="term" value="C:plasma membrane"/>
    <property type="evidence" value="ECO:0007669"/>
    <property type="project" value="UniProtKB-SubCell"/>
</dbReference>
<comment type="caution">
    <text evidence="5">The sequence shown here is derived from an EMBL/GenBank/DDBJ whole genome shotgun (WGS) entry which is preliminary data.</text>
</comment>
<keyword evidence="2" id="KW-0479">Metal-binding</keyword>
<keyword evidence="1 3" id="KW-0472">Membrane</keyword>
<organism evidence="5 6">
    <name type="scientific">Merdimmobilis hominis</name>
    <dbReference type="NCBI Taxonomy" id="2897707"/>
    <lineage>
        <taxon>Bacteria</taxon>
        <taxon>Bacillati</taxon>
        <taxon>Bacillota</taxon>
        <taxon>Clostridia</taxon>
        <taxon>Eubacteriales</taxon>
        <taxon>Oscillospiraceae</taxon>
        <taxon>Merdimmobilis</taxon>
    </lineage>
</organism>
<dbReference type="Pfam" id="PF01368">
    <property type="entry name" value="DHH"/>
    <property type="match status" value="1"/>
</dbReference>
<dbReference type="InterPro" id="IPR043128">
    <property type="entry name" value="Rev_trsase/Diguanyl_cyclase"/>
</dbReference>
<evidence type="ECO:0000256" key="1">
    <source>
        <dbReference type="PIRNR" id="PIRNR026583"/>
    </source>
</evidence>
<comment type="cofactor">
    <cofactor evidence="2">
        <name>Mn(2+)</name>
        <dbReference type="ChEBI" id="CHEBI:29035"/>
    </cofactor>
    <text evidence="2">For phosphodiesterase activity, probably binds 2 Mn(2+) per subunit.</text>
</comment>
<reference evidence="5" key="2">
    <citation type="journal article" date="2021" name="Sci. Rep.">
        <title>The distribution of antibiotic resistance genes in chicken gut microbiota commensals.</title>
        <authorList>
            <person name="Juricova H."/>
            <person name="Matiasovicova J."/>
            <person name="Kubasova T."/>
            <person name="Cejkova D."/>
            <person name="Rychlik I."/>
        </authorList>
    </citation>
    <scope>NUCLEOTIDE SEQUENCE</scope>
    <source>
        <strain evidence="5">An559</strain>
    </source>
</reference>
<comment type="similarity">
    <text evidence="1">Belongs to the GdpP/PdeA phosphodiesterase family.</text>
</comment>
<comment type="subcellular location">
    <subcellularLocation>
        <location evidence="1">Cell membrane</location>
    </subcellularLocation>
</comment>
<dbReference type="PROSITE" id="PS50887">
    <property type="entry name" value="GGDEF"/>
    <property type="match status" value="1"/>
</dbReference>
<keyword evidence="1" id="KW-0378">Hydrolase</keyword>
<feature type="binding site" evidence="2">
    <location>
        <position position="349"/>
    </location>
    <ligand>
        <name>Mn(2+)</name>
        <dbReference type="ChEBI" id="CHEBI:29035"/>
        <label>1</label>
    </ligand>
</feature>
<dbReference type="AlphaFoldDB" id="A0A939BEA6"/>
<dbReference type="PANTHER" id="PTHR47618:SF2">
    <property type="entry name" value="CYCLIC-DI-AMP PHOSPHODIESTERASE GDPP"/>
    <property type="match status" value="1"/>
</dbReference>
<reference evidence="5" key="1">
    <citation type="submission" date="2020-08" db="EMBL/GenBank/DDBJ databases">
        <authorList>
            <person name="Cejkova D."/>
            <person name="Kubasova T."/>
            <person name="Jahodarova E."/>
            <person name="Rychlik I."/>
        </authorList>
    </citation>
    <scope>NUCLEOTIDE SEQUENCE</scope>
    <source>
        <strain evidence="5">An559</strain>
    </source>
</reference>
<dbReference type="GO" id="GO:0046872">
    <property type="term" value="F:metal ion binding"/>
    <property type="evidence" value="ECO:0007669"/>
    <property type="project" value="UniProtKB-KW"/>
</dbReference>
<evidence type="ECO:0000259" key="4">
    <source>
        <dbReference type="PROSITE" id="PS50887"/>
    </source>
</evidence>
<dbReference type="PANTHER" id="PTHR47618">
    <property type="entry name" value="BIFUNCTIONAL OLIGORIBONUCLEASE AND PAP PHOSPHATASE NRNA"/>
    <property type="match status" value="1"/>
</dbReference>
<feature type="transmembrane region" description="Helical" evidence="3">
    <location>
        <begin position="35"/>
        <end position="54"/>
    </location>
</feature>
<sequence length="664" mass="74646">MKQKRFWLIRPLYALLILMTLVLWGLLFLADWRLFLITAPFVIVVDTIAAIKIFRIQQDLRKSMSSIGKMLSDSQEAGLLYFPMPVLFSTEAGEIVWYNEMFRSVVLHDGDDIFGYGLSYLFPDSPEDIAENGPRMIGCQGGFYQTFCMKTAGPQSFYAMYFVDVTRLENKRREEEKKRPVILSMLIDNYEETINREPENNKLKLLNDVRNIIQEFADETSGFIRRIDHDRYVMVVESQDLDKMRRNRFQILDKVRMVETENRTPVTLSIGVSRVTDNMKRAENEARQALEMALGRGGDQVAIKTDGGYEFFGGFSKGVEKQTKVKTRIVASALAELIKASSNVLVMGHKFADLDALGSAIGMAKAARCLGKNSSIVLDSRRNLADVLVQRLVEYKEQDLICLPDVARDLVNEKTLLIIVDTHTQDLIESPAIYQACKQVVVIDHHRKMVNHIQNAVIFYHEPFASSASEMVTELIQYLGDACRLGRMEAEALLAGIMLDTKNFVVKTGVRTFEAAAYLRRLGADTVSVNQLFASTIESYRRRTQIVSNAEIVKGCGCAISVCDFAADDMRVIAPQAADELLNINGVKASFVLYQENGNVNISARSMGAFNVQVIMEQLGGGGHHTMAGAQIKDTECHLVRTKLAAIIEEYVAEQEKKERKAEA</sequence>
<keyword evidence="1" id="KW-1003">Cell membrane</keyword>
<dbReference type="SMART" id="SM00267">
    <property type="entry name" value="GGDEF"/>
    <property type="match status" value="1"/>
</dbReference>
<keyword evidence="6" id="KW-1185">Reference proteome</keyword>
<feature type="binding site" evidence="2">
    <location>
        <position position="355"/>
    </location>
    <ligand>
        <name>Mn(2+)</name>
        <dbReference type="ChEBI" id="CHEBI:29035"/>
        <label>2</label>
    </ligand>
</feature>
<dbReference type="InterPro" id="IPR038763">
    <property type="entry name" value="DHH_sf"/>
</dbReference>
<dbReference type="Pfam" id="PF24898">
    <property type="entry name" value="GGDEF_GdpP"/>
    <property type="match status" value="1"/>
</dbReference>
<dbReference type="GO" id="GO:0016787">
    <property type="term" value="F:hydrolase activity"/>
    <property type="evidence" value="ECO:0007669"/>
    <property type="project" value="UniProtKB-UniRule"/>
</dbReference>
<evidence type="ECO:0000313" key="5">
    <source>
        <dbReference type="EMBL" id="MBM6920772.1"/>
    </source>
</evidence>
<dbReference type="FunFam" id="3.90.1640.10:FF:000002">
    <property type="entry name" value="Cyclic-di-AMP phosphodiesterase"/>
    <property type="match status" value="1"/>
</dbReference>
<feature type="binding site" evidence="2">
    <location>
        <position position="421"/>
    </location>
    <ligand>
        <name>Mn(2+)</name>
        <dbReference type="ChEBI" id="CHEBI:29035"/>
        <label>2</label>
    </ligand>
</feature>
<feature type="binding site" evidence="2">
    <location>
        <position position="353"/>
    </location>
    <ligand>
        <name>Mn(2+)</name>
        <dbReference type="ChEBI" id="CHEBI:29035"/>
        <label>1</label>
    </ligand>
</feature>
<comment type="function">
    <text evidence="1">Has phosphodiesterase (PDE) activity against cyclic-di-AMP (c-di-AMP).</text>
</comment>
<feature type="binding site" evidence="2">
    <location>
        <position position="500"/>
    </location>
    <ligand>
        <name>Mn(2+)</name>
        <dbReference type="ChEBI" id="CHEBI:29035"/>
        <label>2</label>
    </ligand>
</feature>
<comment type="catalytic activity">
    <reaction evidence="1">
        <text>3',3'-c-di-AMP + H2O = 5'-O-phosphonoadenylyl-(3'-&gt;5')-adenosine + H(+)</text>
        <dbReference type="Rhea" id="RHEA:54420"/>
        <dbReference type="ChEBI" id="CHEBI:15377"/>
        <dbReference type="ChEBI" id="CHEBI:15378"/>
        <dbReference type="ChEBI" id="CHEBI:71500"/>
        <dbReference type="ChEBI" id="CHEBI:138171"/>
    </reaction>
</comment>
<dbReference type="InterPro" id="IPR014528">
    <property type="entry name" value="GdpP/PdeA"/>
</dbReference>
<dbReference type="Proteomes" id="UP000774750">
    <property type="component" value="Unassembled WGS sequence"/>
</dbReference>
<proteinExistence type="inferred from homology"/>
<dbReference type="InterPro" id="IPR000160">
    <property type="entry name" value="GGDEF_dom"/>
</dbReference>
<protein>
    <recommendedName>
        <fullName evidence="1">Cyclic-di-AMP phosphodiesterase</fullName>
        <ecNumber evidence="1">3.1.4.-</ecNumber>
    </recommendedName>
</protein>
<name>A0A939BEA6_9FIRM</name>
<keyword evidence="3" id="KW-0812">Transmembrane</keyword>
<keyword evidence="2" id="KW-0464">Manganese</keyword>
<dbReference type="Gene3D" id="3.30.450.20">
    <property type="entry name" value="PAS domain"/>
    <property type="match status" value="1"/>
</dbReference>
<dbReference type="PIRSF" id="PIRSF026583">
    <property type="entry name" value="YybT"/>
    <property type="match status" value="1"/>
</dbReference>
<dbReference type="InterPro" id="IPR051319">
    <property type="entry name" value="Oligoribo/pAp-PDE_c-di-AMP_PDE"/>
</dbReference>
<feature type="transmembrane region" description="Helical" evidence="3">
    <location>
        <begin position="12"/>
        <end position="29"/>
    </location>
</feature>
<keyword evidence="3" id="KW-1133">Transmembrane helix</keyword>
<dbReference type="Gene3D" id="3.10.310.30">
    <property type="match status" value="1"/>
</dbReference>
<gene>
    <name evidence="5" type="ORF">H6A12_06365</name>
</gene>
<evidence type="ECO:0000256" key="2">
    <source>
        <dbReference type="PIRSR" id="PIRSR026583-50"/>
    </source>
</evidence>
<evidence type="ECO:0000313" key="6">
    <source>
        <dbReference type="Proteomes" id="UP000774750"/>
    </source>
</evidence>
<dbReference type="Gene3D" id="3.90.1640.10">
    <property type="entry name" value="inorganic pyrophosphatase (n-terminal core)"/>
    <property type="match status" value="1"/>
</dbReference>
<accession>A0A939BEA6</accession>
<dbReference type="GO" id="GO:0003676">
    <property type="term" value="F:nucleic acid binding"/>
    <property type="evidence" value="ECO:0007669"/>
    <property type="project" value="UniProtKB-UniRule"/>
</dbReference>
<dbReference type="Pfam" id="PF02272">
    <property type="entry name" value="DHHA1"/>
    <property type="match status" value="1"/>
</dbReference>
<evidence type="ECO:0000256" key="3">
    <source>
        <dbReference type="SAM" id="Phobius"/>
    </source>
</evidence>